<gene>
    <name evidence="2" type="ORF">SSLN_LOCUS4735</name>
</gene>
<evidence type="ECO:0000256" key="1">
    <source>
        <dbReference type="SAM" id="MobiDB-lite"/>
    </source>
</evidence>
<proteinExistence type="predicted"/>
<name>A0A183SKI7_SCHSO</name>
<feature type="region of interest" description="Disordered" evidence="1">
    <location>
        <begin position="64"/>
        <end position="90"/>
    </location>
</feature>
<reference evidence="2 3" key="2">
    <citation type="submission" date="2018-11" db="EMBL/GenBank/DDBJ databases">
        <authorList>
            <consortium name="Pathogen Informatics"/>
        </authorList>
    </citation>
    <scope>NUCLEOTIDE SEQUENCE [LARGE SCALE GENOMIC DNA]</scope>
    <source>
        <strain evidence="2 3">NST_G2</strain>
    </source>
</reference>
<dbReference type="Proteomes" id="UP000275846">
    <property type="component" value="Unassembled WGS sequence"/>
</dbReference>
<evidence type="ECO:0000313" key="2">
    <source>
        <dbReference type="EMBL" id="VDL91120.1"/>
    </source>
</evidence>
<feature type="compositionally biased region" description="Polar residues" evidence="1">
    <location>
        <begin position="66"/>
        <end position="90"/>
    </location>
</feature>
<evidence type="ECO:0000313" key="4">
    <source>
        <dbReference type="WBParaSite" id="SSLN_0000489001-mRNA-1"/>
    </source>
</evidence>
<dbReference type="OrthoDB" id="10030815at2759"/>
<dbReference type="WBParaSite" id="SSLN_0000489001-mRNA-1">
    <property type="protein sequence ID" value="SSLN_0000489001-mRNA-1"/>
    <property type="gene ID" value="SSLN_0000489001"/>
</dbReference>
<protein>
    <submittedName>
        <fullName evidence="4">Endo/exonuclease/phosphatase domain-containing protein</fullName>
    </submittedName>
</protein>
<reference evidence="4" key="1">
    <citation type="submission" date="2016-06" db="UniProtKB">
        <authorList>
            <consortium name="WormBaseParasite"/>
        </authorList>
    </citation>
    <scope>IDENTIFICATION</scope>
</reference>
<dbReference type="EMBL" id="UYSU01032979">
    <property type="protein sequence ID" value="VDL91120.1"/>
    <property type="molecule type" value="Genomic_DNA"/>
</dbReference>
<sequence length="250" mass="27511">MLRCRLTPRQPDVPDGISHLLDSGMTLDAEWRRMGKCERLFPAATPRATVTTGGLNQMRVSGAVGASTSGMSDSRTSNLPPLNQSYGGGDSNPNDTVGCLLCLPQGTNDLLMSLGLPLWGDKFATIIRAYAPRMKSSDVTKDKFYEDMHDLLATVPQADKLMVFGDVNARVRTDHAARKGVLGPHGFGGYNDNGLLLLRTCVENHLSSHERDYQYQQHSSPATAFADLFCPHCPRTMKQVLMAYQHIFRL</sequence>
<evidence type="ECO:0000313" key="3">
    <source>
        <dbReference type="Proteomes" id="UP000275846"/>
    </source>
</evidence>
<organism evidence="4">
    <name type="scientific">Schistocephalus solidus</name>
    <name type="common">Tapeworm</name>
    <dbReference type="NCBI Taxonomy" id="70667"/>
    <lineage>
        <taxon>Eukaryota</taxon>
        <taxon>Metazoa</taxon>
        <taxon>Spiralia</taxon>
        <taxon>Lophotrochozoa</taxon>
        <taxon>Platyhelminthes</taxon>
        <taxon>Cestoda</taxon>
        <taxon>Eucestoda</taxon>
        <taxon>Diphyllobothriidea</taxon>
        <taxon>Diphyllobothriidae</taxon>
        <taxon>Schistocephalus</taxon>
    </lineage>
</organism>
<keyword evidence="3" id="KW-1185">Reference proteome</keyword>
<dbReference type="AlphaFoldDB" id="A0A183SKI7"/>
<accession>A0A183SKI7</accession>